<protein>
    <submittedName>
        <fullName evidence="1">Uncharacterized protein</fullName>
    </submittedName>
</protein>
<proteinExistence type="predicted"/>
<dbReference type="AlphaFoldDB" id="A0A0F8ZPT0"/>
<gene>
    <name evidence="1" type="ORF">LCGC14_2944270</name>
</gene>
<name>A0A0F8ZPT0_9ZZZZ</name>
<comment type="caution">
    <text evidence="1">The sequence shown here is derived from an EMBL/GenBank/DDBJ whole genome shotgun (WGS) entry which is preliminary data.</text>
</comment>
<evidence type="ECO:0000313" key="1">
    <source>
        <dbReference type="EMBL" id="KKK68414.1"/>
    </source>
</evidence>
<accession>A0A0F8ZPT0</accession>
<dbReference type="EMBL" id="LAZR01059148">
    <property type="protein sequence ID" value="KKK68414.1"/>
    <property type="molecule type" value="Genomic_DNA"/>
</dbReference>
<organism evidence="1">
    <name type="scientific">marine sediment metagenome</name>
    <dbReference type="NCBI Taxonomy" id="412755"/>
    <lineage>
        <taxon>unclassified sequences</taxon>
        <taxon>metagenomes</taxon>
        <taxon>ecological metagenomes</taxon>
    </lineage>
</organism>
<reference evidence="1" key="1">
    <citation type="journal article" date="2015" name="Nature">
        <title>Complex archaea that bridge the gap between prokaryotes and eukaryotes.</title>
        <authorList>
            <person name="Spang A."/>
            <person name="Saw J.H."/>
            <person name="Jorgensen S.L."/>
            <person name="Zaremba-Niedzwiedzka K."/>
            <person name="Martijn J."/>
            <person name="Lind A.E."/>
            <person name="van Eijk R."/>
            <person name="Schleper C."/>
            <person name="Guy L."/>
            <person name="Ettema T.J."/>
        </authorList>
    </citation>
    <scope>NUCLEOTIDE SEQUENCE</scope>
</reference>
<sequence length="73" mass="8499">MDLLAKALKKKPKATIELGEGRSEDSVKIIEESKLDEDISKITDDIEKVLKNLPAKRNFSDEFSWKKIFKRYE</sequence>
<feature type="non-terminal residue" evidence="1">
    <location>
        <position position="73"/>
    </location>
</feature>